<dbReference type="Proteomes" id="UP000182264">
    <property type="component" value="Chromosome"/>
</dbReference>
<dbReference type="EMBL" id="CP015518">
    <property type="protein sequence ID" value="APG24165.1"/>
    <property type="molecule type" value="Genomic_DNA"/>
</dbReference>
<dbReference type="Gene3D" id="3.20.20.70">
    <property type="entry name" value="Aldolase class I"/>
    <property type="match status" value="1"/>
</dbReference>
<dbReference type="NCBIfam" id="NF002298">
    <property type="entry name" value="PRK01222.1-4"/>
    <property type="match status" value="1"/>
</dbReference>
<reference evidence="12 13" key="1">
    <citation type="journal article" date="2017" name="Genome Announc.">
        <title>Complete Genome Sequences of Two Acetylene-Fermenting Pelobacter acetylenicus Strains.</title>
        <authorList>
            <person name="Sutton J.M."/>
            <person name="Baesman S.M."/>
            <person name="Fierst J.L."/>
            <person name="Poret-Peterson A.T."/>
            <person name="Oremland R.S."/>
            <person name="Dunlap D.S."/>
            <person name="Akob D.M."/>
        </authorList>
    </citation>
    <scope>NUCLEOTIDE SEQUENCE [LARGE SCALE GENOMIC DNA]</scope>
    <source>
        <strain evidence="12 13">DSM 3247</strain>
    </source>
</reference>
<evidence type="ECO:0000256" key="10">
    <source>
        <dbReference type="HAMAP-Rule" id="MF_00135"/>
    </source>
</evidence>
<proteinExistence type="inferred from homology"/>
<dbReference type="InterPro" id="IPR001240">
    <property type="entry name" value="PRAI_dom"/>
</dbReference>
<keyword evidence="9 10" id="KW-0413">Isomerase</keyword>
<comment type="catalytic activity">
    <reaction evidence="1 10">
        <text>N-(5-phospho-beta-D-ribosyl)anthranilate = 1-(2-carboxyphenylamino)-1-deoxy-D-ribulose 5-phosphate</text>
        <dbReference type="Rhea" id="RHEA:21540"/>
        <dbReference type="ChEBI" id="CHEBI:18277"/>
        <dbReference type="ChEBI" id="CHEBI:58613"/>
        <dbReference type="EC" id="5.3.1.24"/>
    </reaction>
</comment>
<dbReference type="PANTHER" id="PTHR42894">
    <property type="entry name" value="N-(5'-PHOSPHORIBOSYL)ANTHRANILATE ISOMERASE"/>
    <property type="match status" value="1"/>
</dbReference>
<sequence length="213" mass="23339">MNPTRIKICGITRIDDAIHAARCGADALGFVFYERSPRHVEPARVREIVEALPPFVTTVGLFVNREVGQVRQIADFCGLDVIQLHGDESPAICRQLAPYRVIKALRLRDEKILDRLDSYPARAILLDAYVPDQFGGTGHRCDWQLAARVAREYPVILAGGLDSDCVAEAVARVRPYGVDVSSGVEQAPGIKDPHKVAAFIHKVKSVRNCGASA</sequence>
<protein>
    <recommendedName>
        <fullName evidence="5 10">N-(5'-phosphoribosyl)anthranilate isomerase</fullName>
        <shortName evidence="10">PRAI</shortName>
        <ecNumber evidence="4 10">5.3.1.24</ecNumber>
    </recommendedName>
</protein>
<name>A0A1L3GEB8_SYNAC</name>
<evidence type="ECO:0000259" key="11">
    <source>
        <dbReference type="Pfam" id="PF00697"/>
    </source>
</evidence>
<dbReference type="KEGG" id="pace:A6070_11910"/>
<evidence type="ECO:0000256" key="1">
    <source>
        <dbReference type="ARBA" id="ARBA00001164"/>
    </source>
</evidence>
<keyword evidence="7 10" id="KW-0822">Tryptophan biosynthesis</keyword>
<feature type="domain" description="N-(5'phosphoribosyl) anthranilate isomerase (PRAI)" evidence="11">
    <location>
        <begin position="6"/>
        <end position="201"/>
    </location>
</feature>
<evidence type="ECO:0000256" key="2">
    <source>
        <dbReference type="ARBA" id="ARBA00004664"/>
    </source>
</evidence>
<evidence type="ECO:0000256" key="6">
    <source>
        <dbReference type="ARBA" id="ARBA00022605"/>
    </source>
</evidence>
<evidence type="ECO:0000256" key="8">
    <source>
        <dbReference type="ARBA" id="ARBA00023141"/>
    </source>
</evidence>
<evidence type="ECO:0000313" key="13">
    <source>
        <dbReference type="Proteomes" id="UP000182264"/>
    </source>
</evidence>
<dbReference type="OrthoDB" id="9796196at2"/>
<dbReference type="InterPro" id="IPR011060">
    <property type="entry name" value="RibuloseP-bd_barrel"/>
</dbReference>
<dbReference type="UniPathway" id="UPA00035">
    <property type="reaction ID" value="UER00042"/>
</dbReference>
<organism evidence="12 13">
    <name type="scientific">Syntrophotalea acetylenica</name>
    <name type="common">Pelobacter acetylenicus</name>
    <dbReference type="NCBI Taxonomy" id="29542"/>
    <lineage>
        <taxon>Bacteria</taxon>
        <taxon>Pseudomonadati</taxon>
        <taxon>Thermodesulfobacteriota</taxon>
        <taxon>Desulfuromonadia</taxon>
        <taxon>Desulfuromonadales</taxon>
        <taxon>Syntrophotaleaceae</taxon>
        <taxon>Syntrophotalea</taxon>
    </lineage>
</organism>
<dbReference type="RefSeq" id="WP_072285981.1">
    <property type="nucleotide sequence ID" value="NZ_CP015455.1"/>
</dbReference>
<evidence type="ECO:0000256" key="5">
    <source>
        <dbReference type="ARBA" id="ARBA00022272"/>
    </source>
</evidence>
<dbReference type="GO" id="GO:0004640">
    <property type="term" value="F:phosphoribosylanthranilate isomerase activity"/>
    <property type="evidence" value="ECO:0007669"/>
    <property type="project" value="UniProtKB-UniRule"/>
</dbReference>
<evidence type="ECO:0000256" key="9">
    <source>
        <dbReference type="ARBA" id="ARBA00023235"/>
    </source>
</evidence>
<dbReference type="Pfam" id="PF00697">
    <property type="entry name" value="PRAI"/>
    <property type="match status" value="1"/>
</dbReference>
<evidence type="ECO:0000256" key="7">
    <source>
        <dbReference type="ARBA" id="ARBA00022822"/>
    </source>
</evidence>
<accession>A0A1L3GEB8</accession>
<evidence type="ECO:0000256" key="3">
    <source>
        <dbReference type="ARBA" id="ARBA00007571"/>
    </source>
</evidence>
<dbReference type="AlphaFoldDB" id="A0A1L3GEB8"/>
<dbReference type="HAMAP" id="MF_00135">
    <property type="entry name" value="PRAI"/>
    <property type="match status" value="1"/>
</dbReference>
<evidence type="ECO:0000256" key="4">
    <source>
        <dbReference type="ARBA" id="ARBA00012572"/>
    </source>
</evidence>
<dbReference type="GO" id="GO:0000162">
    <property type="term" value="P:L-tryptophan biosynthetic process"/>
    <property type="evidence" value="ECO:0007669"/>
    <property type="project" value="UniProtKB-UniRule"/>
</dbReference>
<dbReference type="InterPro" id="IPR013785">
    <property type="entry name" value="Aldolase_TIM"/>
</dbReference>
<comment type="similarity">
    <text evidence="3 10">Belongs to the TrpF family.</text>
</comment>
<keyword evidence="8 10" id="KW-0057">Aromatic amino acid biosynthesis</keyword>
<gene>
    <name evidence="10" type="primary">trpF</name>
    <name evidence="12" type="ORF">A7E75_03285</name>
</gene>
<dbReference type="SUPFAM" id="SSF51366">
    <property type="entry name" value="Ribulose-phoshate binding barrel"/>
    <property type="match status" value="1"/>
</dbReference>
<keyword evidence="6 10" id="KW-0028">Amino-acid biosynthesis</keyword>
<dbReference type="PANTHER" id="PTHR42894:SF1">
    <property type="entry name" value="N-(5'-PHOSPHORIBOSYL)ANTHRANILATE ISOMERASE"/>
    <property type="match status" value="1"/>
</dbReference>
<dbReference type="InterPro" id="IPR044643">
    <property type="entry name" value="TrpF_fam"/>
</dbReference>
<dbReference type="EC" id="5.3.1.24" evidence="4 10"/>
<dbReference type="FunFam" id="3.20.20.70:FF:000075">
    <property type="entry name" value="Tryptophan biosynthesis protein TRP1"/>
    <property type="match status" value="1"/>
</dbReference>
<dbReference type="CDD" id="cd00405">
    <property type="entry name" value="PRAI"/>
    <property type="match status" value="1"/>
</dbReference>
<comment type="pathway">
    <text evidence="2 10">Amino-acid biosynthesis; L-tryptophan biosynthesis; L-tryptophan from chorismate: step 3/5.</text>
</comment>
<dbReference type="STRING" id="29542.A6070_11910"/>
<keyword evidence="13" id="KW-1185">Reference proteome</keyword>
<evidence type="ECO:0000313" key="12">
    <source>
        <dbReference type="EMBL" id="APG24165.1"/>
    </source>
</evidence>